<dbReference type="GO" id="GO:0005524">
    <property type="term" value="F:ATP binding"/>
    <property type="evidence" value="ECO:0007669"/>
    <property type="project" value="TreeGrafter"/>
</dbReference>
<dbReference type="EMBL" id="CP022318">
    <property type="protein sequence ID" value="ASK67361.1"/>
    <property type="molecule type" value="Genomic_DNA"/>
</dbReference>
<dbReference type="GO" id="GO:0009898">
    <property type="term" value="C:cytoplasmic side of plasma membrane"/>
    <property type="evidence" value="ECO:0007669"/>
    <property type="project" value="TreeGrafter"/>
</dbReference>
<dbReference type="Proteomes" id="UP000198398">
    <property type="component" value="Plasmid unnamed2"/>
</dbReference>
<dbReference type="GO" id="GO:0005829">
    <property type="term" value="C:cytosol"/>
    <property type="evidence" value="ECO:0007669"/>
    <property type="project" value="TreeGrafter"/>
</dbReference>
<dbReference type="Gene3D" id="3.40.50.300">
    <property type="entry name" value="P-loop containing nucleotide triphosphate hydrolases"/>
    <property type="match status" value="1"/>
</dbReference>
<gene>
    <name evidence="1" type="ORF">CFK39_16070</name>
</gene>
<accession>A0A220UHE9</accession>
<keyword evidence="2" id="KW-1185">Reference proteome</keyword>
<reference evidence="1 2" key="1">
    <citation type="submission" date="2017-07" db="EMBL/GenBank/DDBJ databases">
        <title>Brachybacterium sp. VR2415.</title>
        <authorList>
            <person name="Tak E.J."/>
            <person name="Bae J.-W."/>
        </authorList>
    </citation>
    <scope>NUCLEOTIDE SEQUENCE [LARGE SCALE GENOMIC DNA]</scope>
    <source>
        <strain evidence="1 2">VR2415</strain>
        <plasmid evidence="1 2">unnamed2</plasmid>
    </source>
</reference>
<evidence type="ECO:0000313" key="2">
    <source>
        <dbReference type="Proteomes" id="UP000198398"/>
    </source>
</evidence>
<dbReference type="PANTHER" id="PTHR43384:SF14">
    <property type="entry name" value="ESX-1 SECRETION-ASSOCIATED PROTEIN ESPI"/>
    <property type="match status" value="1"/>
</dbReference>
<dbReference type="SUPFAM" id="SSF52540">
    <property type="entry name" value="P-loop containing nucleoside triphosphate hydrolases"/>
    <property type="match status" value="1"/>
</dbReference>
<dbReference type="GO" id="GO:0016887">
    <property type="term" value="F:ATP hydrolysis activity"/>
    <property type="evidence" value="ECO:0007669"/>
    <property type="project" value="TreeGrafter"/>
</dbReference>
<geneLocation type="plasmid" evidence="1 2">
    <name>unnamed2</name>
</geneLocation>
<evidence type="ECO:0000313" key="1">
    <source>
        <dbReference type="EMBL" id="ASK67361.1"/>
    </source>
</evidence>
<keyword evidence="1" id="KW-0614">Plasmid</keyword>
<dbReference type="InterPro" id="IPR050625">
    <property type="entry name" value="ParA/MinD_ATPase"/>
</dbReference>
<sequence>MASSGDHRLAASEGWRRRLALATLGLVKLRPGKEELSRLEDERDAGLQLSRPMTVAVANHKGSAGKTPVVALLAAILGEHRGGGVVAWDNNENQGTLGLRTAAGRFPTTAVDLLDSAELFETGRGGTGDLGRFLRHQQVGKFDVLASAEDSRSMRMIGHDEFMRLHAILSRFYQLIVVDTGNSLLAPNWTAAADTADVLVIPLRWSYDHVRSAQQMIVQLHEMGRDDLVRNAVTVISHVRGAAVDHENAPKWRAWFEENTAEVLEIPYDSHIDAGSRLSFDRLAAPTQRAFLRLGATVSRTLASIDNPYLSAAPITEGT</sequence>
<name>A0A220UHE9_9MICO</name>
<dbReference type="PANTHER" id="PTHR43384">
    <property type="entry name" value="SEPTUM SITE-DETERMINING PROTEIN MIND HOMOLOG, CHLOROPLASTIC-RELATED"/>
    <property type="match status" value="1"/>
</dbReference>
<dbReference type="GO" id="GO:0051782">
    <property type="term" value="P:negative regulation of cell division"/>
    <property type="evidence" value="ECO:0007669"/>
    <property type="project" value="TreeGrafter"/>
</dbReference>
<dbReference type="InterPro" id="IPR027417">
    <property type="entry name" value="P-loop_NTPase"/>
</dbReference>
<dbReference type="KEGG" id="brv:CFK39_16070"/>
<proteinExistence type="predicted"/>
<dbReference type="AlphaFoldDB" id="A0A220UHE9"/>
<protein>
    <submittedName>
        <fullName evidence="1">Cobalamin biosynthesis protein CobQ</fullName>
    </submittedName>
</protein>
<organism evidence="1 2">
    <name type="scientific">Brachybacterium avium</name>
    <dbReference type="NCBI Taxonomy" id="2017485"/>
    <lineage>
        <taxon>Bacteria</taxon>
        <taxon>Bacillati</taxon>
        <taxon>Actinomycetota</taxon>
        <taxon>Actinomycetes</taxon>
        <taxon>Micrococcales</taxon>
        <taxon>Dermabacteraceae</taxon>
        <taxon>Brachybacterium</taxon>
    </lineage>
</organism>